<protein>
    <submittedName>
        <fullName evidence="1">Uncharacterized protein</fullName>
    </submittedName>
</protein>
<dbReference type="AlphaFoldDB" id="D8P825"/>
<name>D8P825_9BACT</name>
<keyword evidence="2" id="KW-1185">Reference proteome</keyword>
<proteinExistence type="predicted"/>
<gene>
    <name evidence="1" type="ORF">NIDE3988</name>
</gene>
<dbReference type="STRING" id="330214.NIDE3988"/>
<dbReference type="Proteomes" id="UP000001660">
    <property type="component" value="Chromosome"/>
</dbReference>
<organism evidence="1 2">
    <name type="scientific">Nitrospira defluvii</name>
    <dbReference type="NCBI Taxonomy" id="330214"/>
    <lineage>
        <taxon>Bacteria</taxon>
        <taxon>Pseudomonadati</taxon>
        <taxon>Nitrospirota</taxon>
        <taxon>Nitrospiria</taxon>
        <taxon>Nitrospirales</taxon>
        <taxon>Nitrospiraceae</taxon>
        <taxon>Nitrospira</taxon>
    </lineage>
</organism>
<evidence type="ECO:0000313" key="1">
    <source>
        <dbReference type="EMBL" id="CBK43657.1"/>
    </source>
</evidence>
<sequence length="57" mass="6872">MKRQDKAEKPRKTFGLSLNRELMLEIQHLALDQDRYVNEILEEAARDLLKKYAEKRK</sequence>
<accession>D8P825</accession>
<dbReference type="EMBL" id="FP929003">
    <property type="protein sequence ID" value="CBK43657.1"/>
    <property type="molecule type" value="Genomic_DNA"/>
</dbReference>
<dbReference type="HOGENOM" id="CLU_2988105_0_0_0"/>
<evidence type="ECO:0000313" key="2">
    <source>
        <dbReference type="Proteomes" id="UP000001660"/>
    </source>
</evidence>
<reference evidence="1 2" key="1">
    <citation type="journal article" date="2010" name="Proc. Natl. Acad. Sci. U.S.A.">
        <title>A Nitrospira metagenome illuminates the physiology and evolution of globally important nitrite-oxidizing bacteria.</title>
        <authorList>
            <person name="Lucker S."/>
            <person name="Wagner M."/>
            <person name="Maixner F."/>
            <person name="Pelletier E."/>
            <person name="Koch H."/>
            <person name="Vacherie B."/>
            <person name="Rattei T."/>
            <person name="Sinninghe Damste J."/>
            <person name="Spieck E."/>
            <person name="Le Paslier D."/>
            <person name="Daims H."/>
        </authorList>
    </citation>
    <scope>NUCLEOTIDE SEQUENCE [LARGE SCALE GENOMIC DNA]</scope>
</reference>
<dbReference type="KEGG" id="nde:NIDE3988"/>